<evidence type="ECO:0000256" key="3">
    <source>
        <dbReference type="ARBA" id="ARBA00022840"/>
    </source>
</evidence>
<comment type="similarity">
    <text evidence="1 4">Belongs to the heat shock protein 70 family.</text>
</comment>
<dbReference type="PANTHER" id="PTHR19375">
    <property type="entry name" value="HEAT SHOCK PROTEIN 70KDA"/>
    <property type="match status" value="1"/>
</dbReference>
<reference evidence="5 6" key="1">
    <citation type="submission" date="2022-10" db="EMBL/GenBank/DDBJ databases">
        <title>Janthinobacterium sp. hw3 Genome sequencing.</title>
        <authorList>
            <person name="Park S."/>
        </authorList>
    </citation>
    <scope>NUCLEOTIDE SEQUENCE [LARGE SCALE GENOMIC DNA]</scope>
    <source>
        <strain evidence="6">hw3</strain>
    </source>
</reference>
<keyword evidence="6" id="KW-1185">Reference proteome</keyword>
<dbReference type="PROSITE" id="PS01036">
    <property type="entry name" value="HSP70_3"/>
    <property type="match status" value="1"/>
</dbReference>
<dbReference type="RefSeq" id="WP_273671402.1">
    <property type="nucleotide sequence ID" value="NZ_JAQQXR010000005.1"/>
</dbReference>
<evidence type="ECO:0000256" key="2">
    <source>
        <dbReference type="ARBA" id="ARBA00022741"/>
    </source>
</evidence>
<dbReference type="Gene3D" id="3.30.420.40">
    <property type="match status" value="2"/>
</dbReference>
<dbReference type="CDD" id="cd10235">
    <property type="entry name" value="ASKHA_NBD_HSP70_HscC"/>
    <property type="match status" value="1"/>
</dbReference>
<name>A0ABT5K1T2_9BURK</name>
<dbReference type="InterPro" id="IPR029047">
    <property type="entry name" value="HSP70_peptide-bd_sf"/>
</dbReference>
<evidence type="ECO:0000256" key="1">
    <source>
        <dbReference type="ARBA" id="ARBA00007381"/>
    </source>
</evidence>
<dbReference type="Gene3D" id="3.90.640.10">
    <property type="entry name" value="Actin, Chain A, domain 4"/>
    <property type="match status" value="1"/>
</dbReference>
<dbReference type="InterPro" id="IPR042030">
    <property type="entry name" value="HscC_NBD"/>
</dbReference>
<dbReference type="InterPro" id="IPR013126">
    <property type="entry name" value="Hsp_70_fam"/>
</dbReference>
<dbReference type="InterPro" id="IPR018181">
    <property type="entry name" value="Heat_shock_70_CS"/>
</dbReference>
<evidence type="ECO:0000313" key="6">
    <source>
        <dbReference type="Proteomes" id="UP001221208"/>
    </source>
</evidence>
<dbReference type="PROSITE" id="PS00329">
    <property type="entry name" value="HSP70_2"/>
    <property type="match status" value="1"/>
</dbReference>
<comment type="caution">
    <text evidence="5">The sequence shown here is derived from an EMBL/GenBank/DDBJ whole genome shotgun (WGS) entry which is preliminary data.</text>
</comment>
<dbReference type="Gene3D" id="2.60.34.10">
    <property type="entry name" value="Substrate Binding Domain Of DNAk, Chain A, domain 1"/>
    <property type="match status" value="1"/>
</dbReference>
<proteinExistence type="inferred from homology"/>
<sequence length="569" mass="62556">MIIGIDLGTTNSLAAFWRDGRAQIIPNALGERLTPSCVGLDDDGSVLVGRAARERLQTHPQLTAAVFKRYMGSAKSVSLGGRQFRPEELSSMLLRALKEDAEAWLGEPVDEAIITVPAYFSDAQRKATRIAGQLAGLKVERLLNEPTAAALAYGIQDAGQESKFLVFDLGGGTFDVSILELFEGVMEVRASAGDNFLGGEDFVTALHDAFLERSGLKKAIGGDALDARQQQRLRDEAERAKRALSEQPTARMTMRYQEQDYSWEVDEDTLAKLCETLMARLRAPVESALRDATIRASELNNVVLAGGATRMPIVRKLVSRMFGRFPDIHLDPDEAIALGAAVQAGLKMRDAALDEVVMTDVAPYSLGIAISRQIGPKQFDAGHYLPIIERNSTVPVSRSESIVTISDFQKELVVAIYQGESRLVADNVFLGKIHFPVPPKKAGEVAVDIRFTYDISGVLEAEATVRETQERHKVVITENAGVMAPEDIEKRFAELAELKIHPRDKMENRTLIARADRLYEQSLGDVRQFLAHHTARFQAALETQDAATVREARGTLAQALEQVENESFL</sequence>
<dbReference type="SUPFAM" id="SSF100920">
    <property type="entry name" value="Heat shock protein 70kD (HSP70), peptide-binding domain"/>
    <property type="match status" value="1"/>
</dbReference>
<evidence type="ECO:0000256" key="4">
    <source>
        <dbReference type="RuleBase" id="RU003322"/>
    </source>
</evidence>
<dbReference type="SUPFAM" id="SSF53067">
    <property type="entry name" value="Actin-like ATPase domain"/>
    <property type="match status" value="2"/>
</dbReference>
<dbReference type="Proteomes" id="UP001221208">
    <property type="component" value="Unassembled WGS sequence"/>
</dbReference>
<keyword evidence="2 4" id="KW-0547">Nucleotide-binding</keyword>
<dbReference type="PROSITE" id="PS00297">
    <property type="entry name" value="HSP70_1"/>
    <property type="match status" value="1"/>
</dbReference>
<organism evidence="5 6">
    <name type="scientific">Janthinobacterium fluminis</name>
    <dbReference type="NCBI Taxonomy" id="2987524"/>
    <lineage>
        <taxon>Bacteria</taxon>
        <taxon>Pseudomonadati</taxon>
        <taxon>Pseudomonadota</taxon>
        <taxon>Betaproteobacteria</taxon>
        <taxon>Burkholderiales</taxon>
        <taxon>Oxalobacteraceae</taxon>
        <taxon>Janthinobacterium</taxon>
    </lineage>
</organism>
<gene>
    <name evidence="5" type="ORF">OIK44_13920</name>
</gene>
<accession>A0ABT5K1T2</accession>
<dbReference type="Pfam" id="PF00012">
    <property type="entry name" value="HSP70"/>
    <property type="match status" value="2"/>
</dbReference>
<protein>
    <submittedName>
        <fullName evidence="5">Molecular chaperone HscC</fullName>
    </submittedName>
</protein>
<keyword evidence="3 4" id="KW-0067">ATP-binding</keyword>
<dbReference type="EMBL" id="JAQQXR010000005">
    <property type="protein sequence ID" value="MDC8758676.1"/>
    <property type="molecule type" value="Genomic_DNA"/>
</dbReference>
<dbReference type="InterPro" id="IPR043129">
    <property type="entry name" value="ATPase_NBD"/>
</dbReference>
<dbReference type="PRINTS" id="PR00301">
    <property type="entry name" value="HEATSHOCK70"/>
</dbReference>
<evidence type="ECO:0000313" key="5">
    <source>
        <dbReference type="EMBL" id="MDC8758676.1"/>
    </source>
</evidence>